<gene>
    <name evidence="2" type="ORF">KAM351_05330</name>
</gene>
<dbReference type="EMBL" id="BPNN01000005">
    <property type="protein sequence ID" value="GJA61922.1"/>
    <property type="molecule type" value="Genomic_DNA"/>
</dbReference>
<feature type="region of interest" description="Disordered" evidence="1">
    <location>
        <begin position="280"/>
        <end position="307"/>
    </location>
</feature>
<dbReference type="AlphaFoldDB" id="A0AA37CXY6"/>
<name>A0AA37CXY6_AERCA</name>
<organism evidence="2 3">
    <name type="scientific">Aeromonas caviae</name>
    <name type="common">Aeromonas punctata</name>
    <dbReference type="NCBI Taxonomy" id="648"/>
    <lineage>
        <taxon>Bacteria</taxon>
        <taxon>Pseudomonadati</taxon>
        <taxon>Pseudomonadota</taxon>
        <taxon>Gammaproteobacteria</taxon>
        <taxon>Aeromonadales</taxon>
        <taxon>Aeromonadaceae</taxon>
        <taxon>Aeromonas</taxon>
    </lineage>
</organism>
<evidence type="ECO:0000256" key="1">
    <source>
        <dbReference type="SAM" id="MobiDB-lite"/>
    </source>
</evidence>
<proteinExistence type="predicted"/>
<evidence type="ECO:0000313" key="2">
    <source>
        <dbReference type="EMBL" id="GJA61922.1"/>
    </source>
</evidence>
<evidence type="ECO:0000313" key="3">
    <source>
        <dbReference type="Proteomes" id="UP000886934"/>
    </source>
</evidence>
<comment type="caution">
    <text evidence="2">The sequence shown here is derived from an EMBL/GenBank/DDBJ whole genome shotgun (WGS) entry which is preliminary data.</text>
</comment>
<dbReference type="Proteomes" id="UP000886934">
    <property type="component" value="Unassembled WGS sequence"/>
</dbReference>
<reference evidence="2" key="1">
    <citation type="submission" date="2021-07" db="EMBL/GenBank/DDBJ databases">
        <title>Draft genome sequence of carbapenem-resistant Aeromonas spp. in Japan.</title>
        <authorList>
            <person name="Maehana S."/>
            <person name="Suzuki M."/>
            <person name="Kitasato H."/>
        </authorList>
    </citation>
    <scope>NUCLEOTIDE SEQUENCE</scope>
    <source>
        <strain evidence="2">KAM351</strain>
    </source>
</reference>
<sequence>MIETKDNETKNTTETIHSIVHLIEKDVLNPDDSADNIEKAFSIDLVGENRLKVGEVVQSFVQSYSNKLDETPDIAWLDSKFSQYPTIWNDIDERNKTARIIVECVQMFEDEKKTLIKYRERGLSRSSYLKTAIENGAKAQGVNDIGSYAAEIDRAIEQANNDNIKLMYRRDGEINQSWHLDGFIAEQHHVESFNMEAAAQGSSYRAEVLKPAPGQTYGKNSVDIVIRDGNGKIVKRYQSKYGANADSTKELFDKGDYRGQRKLVPEGQGKEINNSTEIIEHEGVKSKPFSKSDAKERQRKIQEEQDAKQYEWNDVNSKAIAKNIGQKAGVAAMLAIGFQGARILGRRIWNTLRGKANNSIEEDVIEFAESALKSGVSSGLTVAVTGGMVVACRSGWLGATLSRTPAGQIANAVCVGIENVKILADVASGKISGEEALDRAGDTTCSLIGSLALGAEGATIGANVGLILGPIGAVIGGIVGGVMGGIAGNSVGRAIWEGGKIISKVVANSVKTAASRLLEGSKSVTNSIGNFFISVFC</sequence>
<dbReference type="RefSeq" id="WP_223925303.1">
    <property type="nucleotide sequence ID" value="NZ_BPND01000111.1"/>
</dbReference>
<accession>A0AA37CXY6</accession>
<protein>
    <submittedName>
        <fullName evidence="2">Uncharacterized protein</fullName>
    </submittedName>
</protein>